<name>A0A0C3GD29_OIDMZ</name>
<evidence type="ECO:0000256" key="6">
    <source>
        <dbReference type="ARBA" id="ARBA00023157"/>
    </source>
</evidence>
<dbReference type="EC" id="3.2.1.-" evidence="11"/>
<evidence type="ECO:0000256" key="10">
    <source>
        <dbReference type="ARBA" id="ARBA00023326"/>
    </source>
</evidence>
<dbReference type="STRING" id="913774.A0A0C3GD29"/>
<evidence type="ECO:0000256" key="11">
    <source>
        <dbReference type="RuleBase" id="RU361164"/>
    </source>
</evidence>
<keyword evidence="8" id="KW-0119">Carbohydrate metabolism</keyword>
<feature type="domain" description="CBM1" evidence="14">
    <location>
        <begin position="482"/>
        <end position="518"/>
    </location>
</feature>
<proteinExistence type="inferred from homology"/>
<keyword evidence="9 11" id="KW-0326">Glycosidase</keyword>
<dbReference type="Pfam" id="PF00734">
    <property type="entry name" value="CBM_1"/>
    <property type="match status" value="1"/>
</dbReference>
<dbReference type="PRINTS" id="PR00734">
    <property type="entry name" value="GLHYDRLASE7"/>
</dbReference>
<accession>A0A0C3GD29</accession>
<dbReference type="SUPFAM" id="SSF49899">
    <property type="entry name" value="Concanavalin A-like lectins/glucanases"/>
    <property type="match status" value="1"/>
</dbReference>
<dbReference type="PANTHER" id="PTHR33753">
    <property type="entry name" value="1,4-BETA-D-GLUCAN CELLOBIOHYDROLASE B"/>
    <property type="match status" value="1"/>
</dbReference>
<evidence type="ECO:0000256" key="3">
    <source>
        <dbReference type="ARBA" id="ARBA00022729"/>
    </source>
</evidence>
<keyword evidence="7" id="KW-0325">Glycoprotein</keyword>
<dbReference type="PROSITE" id="PS51164">
    <property type="entry name" value="CBM1_2"/>
    <property type="match status" value="1"/>
</dbReference>
<evidence type="ECO:0000313" key="16">
    <source>
        <dbReference type="Proteomes" id="UP000054321"/>
    </source>
</evidence>
<reference evidence="15 16" key="1">
    <citation type="submission" date="2014-04" db="EMBL/GenBank/DDBJ databases">
        <authorList>
            <consortium name="DOE Joint Genome Institute"/>
            <person name="Kuo A."/>
            <person name="Martino E."/>
            <person name="Perotto S."/>
            <person name="Kohler A."/>
            <person name="Nagy L.G."/>
            <person name="Floudas D."/>
            <person name="Copeland A."/>
            <person name="Barry K.W."/>
            <person name="Cichocki N."/>
            <person name="Veneault-Fourrey C."/>
            <person name="LaButti K."/>
            <person name="Lindquist E.A."/>
            <person name="Lipzen A."/>
            <person name="Lundell T."/>
            <person name="Morin E."/>
            <person name="Murat C."/>
            <person name="Sun H."/>
            <person name="Tunlid A."/>
            <person name="Henrissat B."/>
            <person name="Grigoriev I.V."/>
            <person name="Hibbett D.S."/>
            <person name="Martin F."/>
            <person name="Nordberg H.P."/>
            <person name="Cantor M.N."/>
            <person name="Hua S.X."/>
        </authorList>
    </citation>
    <scope>NUCLEOTIDE SEQUENCE [LARGE SCALE GENOMIC DNA]</scope>
    <source>
        <strain evidence="15 16">Zn</strain>
    </source>
</reference>
<dbReference type="InterPro" id="IPR000254">
    <property type="entry name" value="CBD"/>
</dbReference>
<dbReference type="GO" id="GO:0030245">
    <property type="term" value="P:cellulose catabolic process"/>
    <property type="evidence" value="ECO:0007669"/>
    <property type="project" value="UniProtKB-KW"/>
</dbReference>
<dbReference type="EMBL" id="KN832891">
    <property type="protein sequence ID" value="KIM94065.1"/>
    <property type="molecule type" value="Genomic_DNA"/>
</dbReference>
<dbReference type="InterPro" id="IPR037019">
    <property type="entry name" value="Glyco_hydro_7_sf"/>
</dbReference>
<evidence type="ECO:0000256" key="2">
    <source>
        <dbReference type="ARBA" id="ARBA00006044"/>
    </source>
</evidence>
<keyword evidence="10 11" id="KW-0624">Polysaccharide degradation</keyword>
<feature type="chain" id="PRO_5002164720" description="Glucanase" evidence="13">
    <location>
        <begin position="26"/>
        <end position="518"/>
    </location>
</feature>
<dbReference type="SMART" id="SM00236">
    <property type="entry name" value="fCBD"/>
    <property type="match status" value="1"/>
</dbReference>
<keyword evidence="4 11" id="KW-0378">Hydrolase</keyword>
<dbReference type="PANTHER" id="PTHR33753:SF2">
    <property type="entry name" value="GLYCOSIDE HYDROLASE FAMILY 7 PROTEIN"/>
    <property type="match status" value="1"/>
</dbReference>
<dbReference type="FunFam" id="2.70.100.10:FF:000001">
    <property type="entry name" value="Glucanase"/>
    <property type="match status" value="1"/>
</dbReference>
<organism evidence="15 16">
    <name type="scientific">Oidiodendron maius (strain Zn)</name>
    <dbReference type="NCBI Taxonomy" id="913774"/>
    <lineage>
        <taxon>Eukaryota</taxon>
        <taxon>Fungi</taxon>
        <taxon>Dikarya</taxon>
        <taxon>Ascomycota</taxon>
        <taxon>Pezizomycotina</taxon>
        <taxon>Leotiomycetes</taxon>
        <taxon>Leotiomycetes incertae sedis</taxon>
        <taxon>Myxotrichaceae</taxon>
        <taxon>Oidiodendron</taxon>
    </lineage>
</organism>
<dbReference type="InterPro" id="IPR013320">
    <property type="entry name" value="ConA-like_dom_sf"/>
</dbReference>
<feature type="signal peptide" evidence="13">
    <location>
        <begin position="1"/>
        <end position="25"/>
    </location>
</feature>
<comment type="catalytic activity">
    <reaction evidence="1">
        <text>Hydrolysis of (1-&gt;4)-beta-D-glucosidic linkages in cellulose and cellotetraose, releasing cellobiose from the non-reducing ends of the chains.</text>
        <dbReference type="EC" id="3.2.1.91"/>
    </reaction>
</comment>
<dbReference type="SUPFAM" id="SSF57180">
    <property type="entry name" value="Cellulose-binding domain"/>
    <property type="match status" value="1"/>
</dbReference>
<dbReference type="GO" id="GO:0016162">
    <property type="term" value="F:cellulose 1,4-beta-cellobiosidase activity"/>
    <property type="evidence" value="ECO:0007669"/>
    <property type="project" value="UniProtKB-EC"/>
</dbReference>
<dbReference type="InParanoid" id="A0A0C3GD29"/>
<evidence type="ECO:0000256" key="5">
    <source>
        <dbReference type="ARBA" id="ARBA00023001"/>
    </source>
</evidence>
<evidence type="ECO:0000256" key="1">
    <source>
        <dbReference type="ARBA" id="ARBA00001641"/>
    </source>
</evidence>
<comment type="similarity">
    <text evidence="2 11">Belongs to the glycosyl hydrolase 7 (cellulase C) family.</text>
</comment>
<evidence type="ECO:0000256" key="12">
    <source>
        <dbReference type="SAM" id="MobiDB-lite"/>
    </source>
</evidence>
<evidence type="ECO:0000313" key="15">
    <source>
        <dbReference type="EMBL" id="KIM94065.1"/>
    </source>
</evidence>
<dbReference type="AlphaFoldDB" id="A0A0C3GD29"/>
<keyword evidence="6" id="KW-1015">Disulfide bond</keyword>
<dbReference type="Proteomes" id="UP000054321">
    <property type="component" value="Unassembled WGS sequence"/>
</dbReference>
<dbReference type="HOGENOM" id="CLU_020817_3_2_1"/>
<reference evidence="16" key="2">
    <citation type="submission" date="2015-01" db="EMBL/GenBank/DDBJ databases">
        <title>Evolutionary Origins and Diversification of the Mycorrhizal Mutualists.</title>
        <authorList>
            <consortium name="DOE Joint Genome Institute"/>
            <consortium name="Mycorrhizal Genomics Consortium"/>
            <person name="Kohler A."/>
            <person name="Kuo A."/>
            <person name="Nagy L.G."/>
            <person name="Floudas D."/>
            <person name="Copeland A."/>
            <person name="Barry K.W."/>
            <person name="Cichocki N."/>
            <person name="Veneault-Fourrey C."/>
            <person name="LaButti K."/>
            <person name="Lindquist E.A."/>
            <person name="Lipzen A."/>
            <person name="Lundell T."/>
            <person name="Morin E."/>
            <person name="Murat C."/>
            <person name="Riley R."/>
            <person name="Ohm R."/>
            <person name="Sun H."/>
            <person name="Tunlid A."/>
            <person name="Henrissat B."/>
            <person name="Grigoriev I.V."/>
            <person name="Hibbett D.S."/>
            <person name="Martin F."/>
        </authorList>
    </citation>
    <scope>NUCLEOTIDE SEQUENCE [LARGE SCALE GENOMIC DNA]</scope>
    <source>
        <strain evidence="16">Zn</strain>
    </source>
</reference>
<dbReference type="CDD" id="cd07999">
    <property type="entry name" value="GH7_CBH_EG"/>
    <property type="match status" value="1"/>
</dbReference>
<feature type="region of interest" description="Disordered" evidence="12">
    <location>
        <begin position="456"/>
        <end position="483"/>
    </location>
</feature>
<keyword evidence="16" id="KW-1185">Reference proteome</keyword>
<evidence type="ECO:0000256" key="13">
    <source>
        <dbReference type="SAM" id="SignalP"/>
    </source>
</evidence>
<protein>
    <recommendedName>
        <fullName evidence="11">Glucanase</fullName>
        <ecNumber evidence="11">3.2.1.-</ecNumber>
    </recommendedName>
</protein>
<dbReference type="PROSITE" id="PS00562">
    <property type="entry name" value="CBM1_1"/>
    <property type="match status" value="1"/>
</dbReference>
<evidence type="ECO:0000256" key="4">
    <source>
        <dbReference type="ARBA" id="ARBA00022801"/>
    </source>
</evidence>
<evidence type="ECO:0000256" key="8">
    <source>
        <dbReference type="ARBA" id="ARBA00023277"/>
    </source>
</evidence>
<gene>
    <name evidence="15" type="ORF">OIDMADRAFT_207711</name>
</gene>
<sequence>MSGFLSYRAYTNALILSSLLVTIDGQQIGTYQTETHPSLSWSTCSTGGVCTAQAGSVVLDANWRWVHGIGETTNCYTGNTWGTVCSTDVDCATKCAVDGADYSGTYGITSSGNSLQLDFVTGSNVGSRTYLMADNTHYQIFNLLNQEFTFTVDDSNLPCGLNGALYFVNMDADGGKSKYPNAVAGAQYGVGYCDSQCPRDLKFIQGEGNIEGWVAQSNSKNSGTGNRGSCCPELDIWEGNSISQALTPHPCESVASTVCTGNNCGGTYSTNRYAGTCDPDGCDFNPYRVGNTNFYGPGMTVDSSKPVTVVTQFITDDGTNTGTLSEIRRYYVQNGVVQAQPTSKIAGITGNVIDTSFCAAELSTFGETTSFTDKGGMAAVSASLQAGMVLVMSLWDDYDVDMLWLDSTYPVNSTSPGSARGTCPTTGSDPATVESQHANAKVIFSDIRFGPINSTFTSGTVTPPGSTTTSSPASTSTAPSTGTAQHWAQCGGQGYSGPTACVSPYTCTVLNPWYSQCL</sequence>
<keyword evidence="3 13" id="KW-0732">Signal</keyword>
<dbReference type="GO" id="GO:0005576">
    <property type="term" value="C:extracellular region"/>
    <property type="evidence" value="ECO:0007669"/>
    <property type="project" value="InterPro"/>
</dbReference>
<keyword evidence="5 11" id="KW-0136">Cellulose degradation</keyword>
<dbReference type="InterPro" id="IPR035971">
    <property type="entry name" value="CBD_sf"/>
</dbReference>
<evidence type="ECO:0000256" key="9">
    <source>
        <dbReference type="ARBA" id="ARBA00023295"/>
    </source>
</evidence>
<evidence type="ECO:0000259" key="14">
    <source>
        <dbReference type="PROSITE" id="PS51164"/>
    </source>
</evidence>
<dbReference type="GO" id="GO:0030248">
    <property type="term" value="F:cellulose binding"/>
    <property type="evidence" value="ECO:0007669"/>
    <property type="project" value="InterPro"/>
</dbReference>
<dbReference type="Gene3D" id="2.70.100.10">
    <property type="entry name" value="Glycoside hydrolase, family 7, domain"/>
    <property type="match status" value="1"/>
</dbReference>
<evidence type="ECO:0000256" key="7">
    <source>
        <dbReference type="ARBA" id="ARBA00023180"/>
    </source>
</evidence>
<dbReference type="OrthoDB" id="412382at2759"/>
<dbReference type="Pfam" id="PF00840">
    <property type="entry name" value="Glyco_hydro_7"/>
    <property type="match status" value="1"/>
</dbReference>
<dbReference type="InterPro" id="IPR001722">
    <property type="entry name" value="Glyco_hydro_7"/>
</dbReference>